<comment type="caution">
    <text evidence="1">The sequence shown here is derived from an EMBL/GenBank/DDBJ whole genome shotgun (WGS) entry which is preliminary data.</text>
</comment>
<dbReference type="EMBL" id="JAECZC010000102">
    <property type="protein sequence ID" value="MBH8566705.1"/>
    <property type="molecule type" value="Genomic_DNA"/>
</dbReference>
<protein>
    <submittedName>
        <fullName evidence="1">Uncharacterized protein</fullName>
    </submittedName>
</protein>
<gene>
    <name evidence="1" type="ORF">I8748_31910</name>
</gene>
<sequence length="78" mass="9273">MLKKTRKIVPIPRQPLTKKAKAAILTYAQIKTLRNPNLYFAVEATLEADRMRREKLYQWLESKGYRWSGNLWYSKDAD</sequence>
<dbReference type="AlphaFoldDB" id="A0A8J7HZY4"/>
<evidence type="ECO:0000313" key="2">
    <source>
        <dbReference type="Proteomes" id="UP000632766"/>
    </source>
</evidence>
<evidence type="ECO:0000313" key="1">
    <source>
        <dbReference type="EMBL" id="MBH8566705.1"/>
    </source>
</evidence>
<accession>A0A8J7HZY4</accession>
<dbReference type="RefSeq" id="WP_198128440.1">
    <property type="nucleotide sequence ID" value="NZ_JAECZC010000102.1"/>
</dbReference>
<organism evidence="1 2">
    <name type="scientific">Amazonocrinis nigriterrae CENA67</name>
    <dbReference type="NCBI Taxonomy" id="2794033"/>
    <lineage>
        <taxon>Bacteria</taxon>
        <taxon>Bacillati</taxon>
        <taxon>Cyanobacteriota</taxon>
        <taxon>Cyanophyceae</taxon>
        <taxon>Nostocales</taxon>
        <taxon>Nostocaceae</taxon>
        <taxon>Amazonocrinis</taxon>
        <taxon>Amazonocrinis nigriterrae</taxon>
    </lineage>
</organism>
<name>A0A8J7HZY4_9NOST</name>
<keyword evidence="2" id="KW-1185">Reference proteome</keyword>
<dbReference type="Proteomes" id="UP000632766">
    <property type="component" value="Unassembled WGS sequence"/>
</dbReference>
<reference evidence="1 2" key="1">
    <citation type="journal article" date="2021" name="Int. J. Syst. Evol. Microbiol.">
        <title>Amazonocrinis nigriterrae gen. nov., sp. nov., Atlanticothrix silvestris gen. nov., sp. nov. and Dendronalium phyllosphericum gen. nov., sp. nov., nostocacean cyanobacteria from Brazilian environments.</title>
        <authorList>
            <person name="Alvarenga D.O."/>
            <person name="Andreote A.P.D."/>
            <person name="Branco L.H.Z."/>
            <person name="Delbaje E."/>
            <person name="Cruz R.B."/>
            <person name="Varani A.M."/>
            <person name="Fiore M.F."/>
        </authorList>
    </citation>
    <scope>NUCLEOTIDE SEQUENCE [LARGE SCALE GENOMIC DNA]</scope>
    <source>
        <strain evidence="1 2">CENA67</strain>
    </source>
</reference>
<proteinExistence type="predicted"/>